<evidence type="ECO:0000313" key="3">
    <source>
        <dbReference type="Proteomes" id="UP000009881"/>
    </source>
</evidence>
<comment type="caution">
    <text evidence="2">The sequence shown here is derived from an EMBL/GenBank/DDBJ whole genome shotgun (WGS) entry which is preliminary data.</text>
</comment>
<dbReference type="Proteomes" id="UP000009881">
    <property type="component" value="Unassembled WGS sequence"/>
</dbReference>
<feature type="compositionally biased region" description="Basic and acidic residues" evidence="1">
    <location>
        <begin position="19"/>
        <end position="36"/>
    </location>
</feature>
<evidence type="ECO:0000313" key="2">
    <source>
        <dbReference type="EMBL" id="EKV27707.1"/>
    </source>
</evidence>
<feature type="compositionally biased region" description="Gly residues" evidence="1">
    <location>
        <begin position="102"/>
        <end position="112"/>
    </location>
</feature>
<dbReference type="STRING" id="1238182.C882_1302"/>
<name>K9GRF5_9PROT</name>
<proteinExistence type="predicted"/>
<dbReference type="EMBL" id="ANHY01000018">
    <property type="protein sequence ID" value="EKV27707.1"/>
    <property type="molecule type" value="Genomic_DNA"/>
</dbReference>
<feature type="region of interest" description="Disordered" evidence="1">
    <location>
        <begin position="1"/>
        <end position="112"/>
    </location>
</feature>
<feature type="compositionally biased region" description="Low complexity" evidence="1">
    <location>
        <begin position="44"/>
        <end position="53"/>
    </location>
</feature>
<protein>
    <submittedName>
        <fullName evidence="2">Uncharacterized protein</fullName>
    </submittedName>
</protein>
<sequence length="112" mass="11496">MADEPNNRENNPVQSTESAPHEDPNRKAPAPDRRDPAGQGPGAGPQAPEDQPGSVEESTAGKATRPGPSPSDDGWPGRDTGAGEDGFRSSTDKNAQENPKPGLGGSQGTREG</sequence>
<gene>
    <name evidence="2" type="ORF">C882_1302</name>
</gene>
<feature type="compositionally biased region" description="Low complexity" evidence="1">
    <location>
        <begin position="70"/>
        <end position="79"/>
    </location>
</feature>
<dbReference type="RefSeq" id="WP_009541958.1">
    <property type="nucleotide sequence ID" value="NZ_ANHY01000018.1"/>
</dbReference>
<evidence type="ECO:0000256" key="1">
    <source>
        <dbReference type="SAM" id="MobiDB-lite"/>
    </source>
</evidence>
<reference evidence="2 3" key="1">
    <citation type="journal article" date="2013" name="Genome Announc.">
        <title>Draft Genome Sequence of an Alphaproteobacterium, Caenispirillum salinarum AK4(T), Isolated from a Solar Saltern.</title>
        <authorList>
            <person name="Khatri I."/>
            <person name="Singh A."/>
            <person name="Korpole S."/>
            <person name="Pinnaka A.K."/>
            <person name="Subramanian S."/>
        </authorList>
    </citation>
    <scope>NUCLEOTIDE SEQUENCE [LARGE SCALE GENOMIC DNA]</scope>
    <source>
        <strain evidence="2 3">AK4</strain>
    </source>
</reference>
<dbReference type="AlphaFoldDB" id="K9GRF5"/>
<accession>K9GRF5</accession>
<feature type="compositionally biased region" description="Basic and acidic residues" evidence="1">
    <location>
        <begin position="85"/>
        <end position="95"/>
    </location>
</feature>
<keyword evidence="3" id="KW-1185">Reference proteome</keyword>
<organism evidence="2 3">
    <name type="scientific">Caenispirillum salinarum AK4</name>
    <dbReference type="NCBI Taxonomy" id="1238182"/>
    <lineage>
        <taxon>Bacteria</taxon>
        <taxon>Pseudomonadati</taxon>
        <taxon>Pseudomonadota</taxon>
        <taxon>Alphaproteobacteria</taxon>
        <taxon>Rhodospirillales</taxon>
        <taxon>Novispirillaceae</taxon>
        <taxon>Caenispirillum</taxon>
    </lineage>
</organism>
<feature type="compositionally biased region" description="Polar residues" evidence="1">
    <location>
        <begin position="8"/>
        <end position="18"/>
    </location>
</feature>